<dbReference type="PANTHER" id="PTHR23129:SF0">
    <property type="entry name" value="ACYL-COENZYME A DIPHOSPHATASE FITM2"/>
    <property type="match status" value="1"/>
</dbReference>
<feature type="transmembrane region" description="Helical" evidence="9">
    <location>
        <begin position="78"/>
        <end position="97"/>
    </location>
</feature>
<evidence type="ECO:0000256" key="6">
    <source>
        <dbReference type="ARBA" id="ARBA00023098"/>
    </source>
</evidence>
<feature type="transmembrane region" description="Helical" evidence="9">
    <location>
        <begin position="26"/>
        <end position="45"/>
    </location>
</feature>
<evidence type="ECO:0000313" key="11">
    <source>
        <dbReference type="Proteomes" id="UP000002035"/>
    </source>
</evidence>
<dbReference type="PANTHER" id="PTHR23129">
    <property type="entry name" value="ACYL-COENZYME A DIPHOSPHATASE FITM2"/>
    <property type="match status" value="1"/>
</dbReference>
<comment type="similarity">
    <text evidence="8">Belongs to the FIT family. Fungal FIT2B/SCS3 subfamily.</text>
</comment>
<evidence type="ECO:0000256" key="1">
    <source>
        <dbReference type="ARBA" id="ARBA00004477"/>
    </source>
</evidence>
<keyword evidence="2 8" id="KW-0812">Transmembrane</keyword>
<accession>C5FE12</accession>
<dbReference type="InterPro" id="IPR046400">
    <property type="entry name" value="SCS3"/>
</dbReference>
<evidence type="ECO:0000256" key="2">
    <source>
        <dbReference type="ARBA" id="ARBA00022692"/>
    </source>
</evidence>
<feature type="active site" evidence="8">
    <location>
        <position position="279"/>
    </location>
</feature>
<feature type="transmembrane region" description="Helical" evidence="9">
    <location>
        <begin position="118"/>
        <end position="142"/>
    </location>
</feature>
<dbReference type="GeneID" id="9223566"/>
<feature type="transmembrane region" description="Helical" evidence="9">
    <location>
        <begin position="194"/>
        <end position="213"/>
    </location>
</feature>
<dbReference type="eggNOG" id="KOG3750">
    <property type="taxonomic scope" value="Eukaryota"/>
</dbReference>
<comment type="subcellular location">
    <subcellularLocation>
        <location evidence="1 8">Endoplasmic reticulum membrane</location>
        <topology evidence="1 8">Multi-pass membrane protein</topology>
    </subcellularLocation>
</comment>
<comment type="catalytic activity">
    <reaction evidence="8">
        <text>an acyl-CoA + H2O = an acyl-4'-phosphopantetheine + adenosine 3',5'-bisphosphate + 2 H(+)</text>
        <dbReference type="Rhea" id="RHEA:50044"/>
        <dbReference type="ChEBI" id="CHEBI:15377"/>
        <dbReference type="ChEBI" id="CHEBI:15378"/>
        <dbReference type="ChEBI" id="CHEBI:58342"/>
        <dbReference type="ChEBI" id="CHEBI:58343"/>
        <dbReference type="ChEBI" id="CHEBI:132023"/>
    </reaction>
</comment>
<evidence type="ECO:0000256" key="4">
    <source>
        <dbReference type="ARBA" id="ARBA00022824"/>
    </source>
</evidence>
<dbReference type="GO" id="GO:0005789">
    <property type="term" value="C:endoplasmic reticulum membrane"/>
    <property type="evidence" value="ECO:0007669"/>
    <property type="project" value="UniProtKB-SubCell"/>
</dbReference>
<name>C5FE12_ARTOC</name>
<keyword evidence="7 8" id="KW-0472">Membrane</keyword>
<dbReference type="RefSeq" id="XP_002850830.1">
    <property type="nucleotide sequence ID" value="XM_002850784.1"/>
</dbReference>
<evidence type="ECO:0000256" key="3">
    <source>
        <dbReference type="ARBA" id="ARBA00022801"/>
    </source>
</evidence>
<dbReference type="HAMAP" id="MF_03231">
    <property type="entry name" value="SCS3"/>
    <property type="match status" value="1"/>
</dbReference>
<evidence type="ECO:0000256" key="8">
    <source>
        <dbReference type="HAMAP-Rule" id="MF_03231"/>
    </source>
</evidence>
<keyword evidence="4 8" id="KW-0256">Endoplasmic reticulum</keyword>
<evidence type="ECO:0000256" key="5">
    <source>
        <dbReference type="ARBA" id="ARBA00022989"/>
    </source>
</evidence>
<dbReference type="GO" id="GO:0008654">
    <property type="term" value="P:phospholipid biosynthetic process"/>
    <property type="evidence" value="ECO:0007669"/>
    <property type="project" value="UniProtKB-KW"/>
</dbReference>
<comment type="catalytic activity">
    <reaction evidence="8">
        <text>(9Z)-octadecenoyl-CoA + H2O = S-(9Z-octadecenoyl)-4'-phosphopantetheine + adenosine 3',5'-bisphosphate + 2 H(+)</text>
        <dbReference type="Rhea" id="RHEA:65564"/>
        <dbReference type="ChEBI" id="CHEBI:15377"/>
        <dbReference type="ChEBI" id="CHEBI:15378"/>
        <dbReference type="ChEBI" id="CHEBI:57387"/>
        <dbReference type="ChEBI" id="CHEBI:58343"/>
        <dbReference type="ChEBI" id="CHEBI:156553"/>
    </reaction>
</comment>
<dbReference type="EMBL" id="DS995701">
    <property type="protein sequence ID" value="EEQ28046.1"/>
    <property type="molecule type" value="Genomic_DNA"/>
</dbReference>
<dbReference type="OMA" id="FTSWFFG"/>
<keyword evidence="3 8" id="KW-0378">Hydrolase</keyword>
<dbReference type="GO" id="GO:0010945">
    <property type="term" value="F:coenzyme A diphosphatase activity"/>
    <property type="evidence" value="ECO:0007669"/>
    <property type="project" value="InterPro"/>
</dbReference>
<comment type="catalytic activity">
    <reaction evidence="8">
        <text>(5Z,8Z,11Z,14Z)-eicosatetraenoyl-CoA + H2O = S-(5Z,8Z,11Z,14Z-eicosatetraenoyl)-4'-phosphopantetheine + adenosine 3',5'-bisphosphate + 2 H(+)</text>
        <dbReference type="Rhea" id="RHEA:65568"/>
        <dbReference type="ChEBI" id="CHEBI:15377"/>
        <dbReference type="ChEBI" id="CHEBI:15378"/>
        <dbReference type="ChEBI" id="CHEBI:57368"/>
        <dbReference type="ChEBI" id="CHEBI:58343"/>
        <dbReference type="ChEBI" id="CHEBI:156554"/>
    </reaction>
</comment>
<feature type="transmembrane region" description="Helical" evidence="9">
    <location>
        <begin position="259"/>
        <end position="278"/>
    </location>
</feature>
<organism evidence="10 11">
    <name type="scientific">Arthroderma otae (strain ATCC MYA-4605 / CBS 113480)</name>
    <name type="common">Microsporum canis</name>
    <dbReference type="NCBI Taxonomy" id="554155"/>
    <lineage>
        <taxon>Eukaryota</taxon>
        <taxon>Fungi</taxon>
        <taxon>Dikarya</taxon>
        <taxon>Ascomycota</taxon>
        <taxon>Pezizomycotina</taxon>
        <taxon>Eurotiomycetes</taxon>
        <taxon>Eurotiomycetidae</taxon>
        <taxon>Onygenales</taxon>
        <taxon>Arthrodermataceae</taxon>
        <taxon>Microsporum</taxon>
    </lineage>
</organism>
<keyword evidence="6" id="KW-0443">Lipid metabolism</keyword>
<keyword evidence="8" id="KW-1208">Phospholipid metabolism</keyword>
<dbReference type="STRING" id="554155.C5FE12"/>
<dbReference type="Proteomes" id="UP000002035">
    <property type="component" value="Unassembled WGS sequence"/>
</dbReference>
<dbReference type="VEuPathDB" id="FungiDB:MCYG_00934"/>
<comment type="catalytic activity">
    <reaction evidence="8">
        <text>hexadecanoyl-CoA + H2O = S-hexadecanoyl-4'-phosphopantetheine + adenosine 3',5'-bisphosphate + 2 H(+)</text>
        <dbReference type="Rhea" id="RHEA:50032"/>
        <dbReference type="ChEBI" id="CHEBI:15377"/>
        <dbReference type="ChEBI" id="CHEBI:15378"/>
        <dbReference type="ChEBI" id="CHEBI:57379"/>
        <dbReference type="ChEBI" id="CHEBI:58343"/>
        <dbReference type="ChEBI" id="CHEBI:132018"/>
    </reaction>
</comment>
<reference evidence="11" key="1">
    <citation type="journal article" date="2012" name="MBio">
        <title>Comparative genome analysis of Trichophyton rubrum and related dermatophytes reveals candidate genes involved in infection.</title>
        <authorList>
            <person name="Martinez D.A."/>
            <person name="Oliver B.G."/>
            <person name="Graeser Y."/>
            <person name="Goldberg J.M."/>
            <person name="Li W."/>
            <person name="Martinez-Rossi N.M."/>
            <person name="Monod M."/>
            <person name="Shelest E."/>
            <person name="Barton R.C."/>
            <person name="Birch E."/>
            <person name="Brakhage A.A."/>
            <person name="Chen Z."/>
            <person name="Gurr S.J."/>
            <person name="Heiman D."/>
            <person name="Heitman J."/>
            <person name="Kosti I."/>
            <person name="Rossi A."/>
            <person name="Saif S."/>
            <person name="Samalova M."/>
            <person name="Saunders C.W."/>
            <person name="Shea T."/>
            <person name="Summerbell R.C."/>
            <person name="Xu J."/>
            <person name="Young S."/>
            <person name="Zeng Q."/>
            <person name="Birren B.W."/>
            <person name="Cuomo C.A."/>
            <person name="White T.C."/>
        </authorList>
    </citation>
    <scope>NUCLEOTIDE SEQUENCE [LARGE SCALE GENOMIC DNA]</scope>
    <source>
        <strain evidence="11">ATCC MYA-4605 / CBS 113480</strain>
    </source>
</reference>
<evidence type="ECO:0000313" key="10">
    <source>
        <dbReference type="EMBL" id="EEQ28046.1"/>
    </source>
</evidence>
<dbReference type="EC" id="3.6.1.-" evidence="8"/>
<dbReference type="InterPro" id="IPR019388">
    <property type="entry name" value="FIT"/>
</dbReference>
<dbReference type="HOGENOM" id="CLU_048143_0_0_1"/>
<keyword evidence="8" id="KW-0444">Lipid biosynthesis</keyword>
<evidence type="ECO:0000256" key="9">
    <source>
        <dbReference type="SAM" id="Phobius"/>
    </source>
</evidence>
<keyword evidence="11" id="KW-1185">Reference proteome</keyword>
<sequence length="306" mass="33480">MVSQAVALETPMSKPPTIHLHSQPPALLLAIYPITLIVGSVYSRISPTANPPSPSSISSQTSEPVNYFARKGNVFNVYFVKIGWLWMSLAFLSLLLTQQAFISKRISADCRLRRVGQALFRYSIVTFSWILTTQWCFGPPIIDRGFLATGGRCELIQQKGLLEDPSRPGLNPALVLSSVSCKASGGTWEGGHDVSGHAFMLVLASAFLIFEILGSKLSTIISNNGKSVGEGTQGTMETQAGKGGSNDISPFLAELSQNFVWTIVGLSLWMLLMTGIWFHTWLEKMSGLVLALATLYWHTRNINLDQ</sequence>
<proteinExistence type="inferred from homology"/>
<protein>
    <recommendedName>
        <fullName evidence="8">Acyl-coenzyme A diphosphatase SCS3</fullName>
        <ecNumber evidence="8">3.6.1.-</ecNumber>
    </recommendedName>
    <alternativeName>
        <fullName evidence="8">FIT family protein SCS3</fullName>
    </alternativeName>
</protein>
<gene>
    <name evidence="8" type="primary">SCS3</name>
    <name evidence="8" type="synonym">FIT2B</name>
    <name evidence="10" type="ORF">MCYG_00934</name>
</gene>
<evidence type="ECO:0000256" key="7">
    <source>
        <dbReference type="ARBA" id="ARBA00023136"/>
    </source>
</evidence>
<comment type="function">
    <text evidence="8">Fatty acyl-coenzyme A (CoA) diphosphatase that hydrolyzes fatty acyl-CoA to yield acyl-4'-phosphopantetheine and adenosine 3',5'-bisphosphate. Preferentially hydrolyzes unsaturated long-chain acyl-CoA substrates in the endoplasmic reticulum (ER) lumen. This catalytic activity is required for maintaining ER structure and for lipid droplets (LDs) biogenesis, which are lipid storage organelles involved in maintaining lipid and energy homeostasis. May directly bind to diacylglycerol (DAGs) and triacylglycerol, which is also important for LD biogenesis. May support directional budding of nacent LDs from the ER into the cytosol by reducing DAG levels at sites of LD formation. May play a role in the regulation of cell morphology and cytoskeletal organization. Involved in phospholipid biosynthesis.</text>
</comment>
<dbReference type="OrthoDB" id="5579088at2759"/>
<dbReference type="AlphaFoldDB" id="C5FE12"/>
<feature type="active site" evidence="8">
    <location>
        <position position="197"/>
    </location>
</feature>
<keyword evidence="8" id="KW-0594">Phospholipid biosynthesis</keyword>
<dbReference type="GO" id="GO:0140042">
    <property type="term" value="P:lipid droplet formation"/>
    <property type="evidence" value="ECO:0007669"/>
    <property type="project" value="UniProtKB-UniRule"/>
</dbReference>
<dbReference type="Pfam" id="PF10261">
    <property type="entry name" value="FIT"/>
    <property type="match status" value="1"/>
</dbReference>
<keyword evidence="5 8" id="KW-1133">Transmembrane helix</keyword>